<proteinExistence type="predicted"/>
<sequence length="74" mass="8483">MFAMSVERGTQTTLYCALEESLDSESGFYYDLFGVHRNCLLVDNMYANATDDKSAELLWELSADLVKLEDKYKL</sequence>
<evidence type="ECO:0000313" key="1">
    <source>
        <dbReference type="EMBL" id="CAD7665038.1"/>
    </source>
</evidence>
<keyword evidence="2" id="KW-1185">Reference proteome</keyword>
<evidence type="ECO:0000313" key="2">
    <source>
        <dbReference type="Proteomes" id="UP000728032"/>
    </source>
</evidence>
<accession>A0A7R9R0B8</accession>
<reference evidence="1" key="1">
    <citation type="submission" date="2020-11" db="EMBL/GenBank/DDBJ databases">
        <authorList>
            <person name="Tran Van P."/>
        </authorList>
    </citation>
    <scope>NUCLEOTIDE SEQUENCE</scope>
</reference>
<dbReference type="OrthoDB" id="6482966at2759"/>
<dbReference type="EMBL" id="CAJPVJ010042844">
    <property type="protein sequence ID" value="CAG2182175.1"/>
    <property type="molecule type" value="Genomic_DNA"/>
</dbReference>
<dbReference type="AlphaFoldDB" id="A0A7R9R0B8"/>
<name>A0A7R9R0B8_9ACAR</name>
<dbReference type="EMBL" id="OC957669">
    <property type="protein sequence ID" value="CAD7665038.1"/>
    <property type="molecule type" value="Genomic_DNA"/>
</dbReference>
<dbReference type="Proteomes" id="UP000728032">
    <property type="component" value="Unassembled WGS sequence"/>
</dbReference>
<gene>
    <name evidence="1" type="ORF">ONB1V03_LOCUS21596</name>
</gene>
<protein>
    <submittedName>
        <fullName evidence="1">Uncharacterized protein</fullName>
    </submittedName>
</protein>
<organism evidence="1">
    <name type="scientific">Oppiella nova</name>
    <dbReference type="NCBI Taxonomy" id="334625"/>
    <lineage>
        <taxon>Eukaryota</taxon>
        <taxon>Metazoa</taxon>
        <taxon>Ecdysozoa</taxon>
        <taxon>Arthropoda</taxon>
        <taxon>Chelicerata</taxon>
        <taxon>Arachnida</taxon>
        <taxon>Acari</taxon>
        <taxon>Acariformes</taxon>
        <taxon>Sarcoptiformes</taxon>
        <taxon>Oribatida</taxon>
        <taxon>Brachypylina</taxon>
        <taxon>Oppioidea</taxon>
        <taxon>Oppiidae</taxon>
        <taxon>Oppiella</taxon>
    </lineage>
</organism>